<comment type="caution">
    <text evidence="2">The sequence shown here is derived from an EMBL/GenBank/DDBJ whole genome shotgun (WGS) entry which is preliminary data.</text>
</comment>
<feature type="transmembrane region" description="Helical" evidence="1">
    <location>
        <begin position="405"/>
        <end position="426"/>
    </location>
</feature>
<dbReference type="NCBIfam" id="NF038403">
    <property type="entry name" value="perm_prefix_1"/>
    <property type="match status" value="1"/>
</dbReference>
<dbReference type="EMBL" id="BAAANL010000008">
    <property type="protein sequence ID" value="GAA1873590.1"/>
    <property type="molecule type" value="Genomic_DNA"/>
</dbReference>
<feature type="transmembrane region" description="Helical" evidence="1">
    <location>
        <begin position="275"/>
        <end position="293"/>
    </location>
</feature>
<feature type="transmembrane region" description="Helical" evidence="1">
    <location>
        <begin position="446"/>
        <end position="466"/>
    </location>
</feature>
<name>A0ABN2NPW3_9MICO</name>
<feature type="transmembrane region" description="Helical" evidence="1">
    <location>
        <begin position="163"/>
        <end position="180"/>
    </location>
</feature>
<feature type="transmembrane region" description="Helical" evidence="1">
    <location>
        <begin position="133"/>
        <end position="151"/>
    </location>
</feature>
<keyword evidence="1" id="KW-0472">Membrane</keyword>
<keyword evidence="3" id="KW-1185">Reference proteome</keyword>
<feature type="transmembrane region" description="Helical" evidence="1">
    <location>
        <begin position="239"/>
        <end position="263"/>
    </location>
</feature>
<proteinExistence type="predicted"/>
<evidence type="ECO:0000313" key="2">
    <source>
        <dbReference type="EMBL" id="GAA1873590.1"/>
    </source>
</evidence>
<keyword evidence="1" id="KW-0812">Transmembrane</keyword>
<keyword evidence="1" id="KW-1133">Transmembrane helix</keyword>
<dbReference type="InterPro" id="IPR047928">
    <property type="entry name" value="Perm_prefix_1"/>
</dbReference>
<dbReference type="RefSeq" id="WP_344105715.1">
    <property type="nucleotide sequence ID" value="NZ_BAAANL010000008.1"/>
</dbReference>
<gene>
    <name evidence="2" type="ORF">GCM10009751_36390</name>
</gene>
<feature type="transmembrane region" description="Helical" evidence="1">
    <location>
        <begin position="338"/>
        <end position="359"/>
    </location>
</feature>
<reference evidence="2 3" key="1">
    <citation type="journal article" date="2019" name="Int. J. Syst. Evol. Microbiol.">
        <title>The Global Catalogue of Microorganisms (GCM) 10K type strain sequencing project: providing services to taxonomists for standard genome sequencing and annotation.</title>
        <authorList>
            <consortium name="The Broad Institute Genomics Platform"/>
            <consortium name="The Broad Institute Genome Sequencing Center for Infectious Disease"/>
            <person name="Wu L."/>
            <person name="Ma J."/>
        </authorList>
    </citation>
    <scope>NUCLEOTIDE SEQUENCE [LARGE SCALE GENOMIC DNA]</scope>
    <source>
        <strain evidence="2 3">JCM 14326</strain>
    </source>
</reference>
<dbReference type="Proteomes" id="UP001501094">
    <property type="component" value="Unassembled WGS sequence"/>
</dbReference>
<accession>A0ABN2NPW3</accession>
<feature type="transmembrane region" description="Helical" evidence="1">
    <location>
        <begin position="305"/>
        <end position="326"/>
    </location>
</feature>
<evidence type="ECO:0008006" key="4">
    <source>
        <dbReference type="Google" id="ProtNLM"/>
    </source>
</evidence>
<protein>
    <recommendedName>
        <fullName evidence="4">DUF4153 domain-containing protein</fullName>
    </recommendedName>
</protein>
<feature type="transmembrane region" description="Helical" evidence="1">
    <location>
        <begin position="200"/>
        <end position="219"/>
    </location>
</feature>
<evidence type="ECO:0000256" key="1">
    <source>
        <dbReference type="SAM" id="Phobius"/>
    </source>
</evidence>
<sequence>MNTERTGLERQIDQWRAFVARRPAIAAHDVEEMEDHLREQVSDLAATGLDDDEAFLVAVKRMGKLDDVSREFAREHSDRLWKQLVLFPDEHPGGGAPAGLGRFRDLGILLALAIGAGLALKLLTLATGDESRILLNGPFLVLPFLAGWFAWKRDVGWRTTTALAAVTAALAVAVNLYPYFRGEPDPGTGDVYAEPAMTLLLAALHAPVVLWFLFGVVYAGGAWRAGTRRMDFVRFTGELLVYLTLIALGGMLLIGLTFGVLSLAGVDFEPFVEDWLAPFALPGALLVAAWLVEAKKSVVENIAPVLARVFTPLAALMLAAMLVALLAGKPLDDVDRELLILMDAVLLLVLFLVLYSISARDPQARPGTFDWLQLVLVATALAVDAVGLTAMLVRIAEFGFTANKVAALGLNLILLVHLAWAGRLTLGFLRGTRTFAATERWQTTYLPAYAAWALVVAIAFPPIFAFT</sequence>
<feature type="transmembrane region" description="Helical" evidence="1">
    <location>
        <begin position="106"/>
        <end position="127"/>
    </location>
</feature>
<feature type="transmembrane region" description="Helical" evidence="1">
    <location>
        <begin position="371"/>
        <end position="393"/>
    </location>
</feature>
<organism evidence="2 3">
    <name type="scientific">Myceligenerans crystallogenes</name>
    <dbReference type="NCBI Taxonomy" id="316335"/>
    <lineage>
        <taxon>Bacteria</taxon>
        <taxon>Bacillati</taxon>
        <taxon>Actinomycetota</taxon>
        <taxon>Actinomycetes</taxon>
        <taxon>Micrococcales</taxon>
        <taxon>Promicromonosporaceae</taxon>
        <taxon>Myceligenerans</taxon>
    </lineage>
</organism>
<evidence type="ECO:0000313" key="3">
    <source>
        <dbReference type="Proteomes" id="UP001501094"/>
    </source>
</evidence>